<dbReference type="InterPro" id="IPR029787">
    <property type="entry name" value="Nucleotide_cyclase"/>
</dbReference>
<dbReference type="SMART" id="SM00052">
    <property type="entry name" value="EAL"/>
    <property type="match status" value="1"/>
</dbReference>
<dbReference type="Gene3D" id="3.30.70.270">
    <property type="match status" value="1"/>
</dbReference>
<dbReference type="InterPro" id="IPR052155">
    <property type="entry name" value="Biofilm_reg_signaling"/>
</dbReference>
<dbReference type="InterPro" id="IPR001610">
    <property type="entry name" value="PAC"/>
</dbReference>
<dbReference type="PROSITE" id="PS50113">
    <property type="entry name" value="PAC"/>
    <property type="match status" value="1"/>
</dbReference>
<evidence type="ECO:0000256" key="1">
    <source>
        <dbReference type="ARBA" id="ARBA00015125"/>
    </source>
</evidence>
<dbReference type="InterPro" id="IPR035965">
    <property type="entry name" value="PAS-like_dom_sf"/>
</dbReference>
<evidence type="ECO:0000259" key="3">
    <source>
        <dbReference type="PROSITE" id="PS50113"/>
    </source>
</evidence>
<dbReference type="Pfam" id="PF11563">
    <property type="entry name" value="Protoglobin"/>
    <property type="match status" value="1"/>
</dbReference>
<dbReference type="InterPro" id="IPR035919">
    <property type="entry name" value="EAL_sf"/>
</dbReference>
<protein>
    <recommendedName>
        <fullName evidence="1">Diguanylate cyclase DosC</fullName>
    </recommendedName>
    <alternativeName>
        <fullName evidence="2">Direct oxygen-sensing cyclase</fullName>
    </alternativeName>
</protein>
<feature type="domain" description="EAL" evidence="4">
    <location>
        <begin position="635"/>
        <end position="890"/>
    </location>
</feature>
<dbReference type="Proteomes" id="UP000244902">
    <property type="component" value="Chromosome"/>
</dbReference>
<dbReference type="SUPFAM" id="SSF46458">
    <property type="entry name" value="Globin-like"/>
    <property type="match status" value="1"/>
</dbReference>
<dbReference type="InterPro" id="IPR013655">
    <property type="entry name" value="PAS_fold_3"/>
</dbReference>
<evidence type="ECO:0000259" key="4">
    <source>
        <dbReference type="PROSITE" id="PS50883"/>
    </source>
</evidence>
<dbReference type="InterPro" id="IPR043128">
    <property type="entry name" value="Rev_trsase/Diguanyl_cyclase"/>
</dbReference>
<dbReference type="OrthoDB" id="9813903at2"/>
<proteinExistence type="predicted"/>
<dbReference type="PANTHER" id="PTHR44757">
    <property type="entry name" value="DIGUANYLATE CYCLASE DGCP"/>
    <property type="match status" value="1"/>
</dbReference>
<dbReference type="GO" id="GO:0020037">
    <property type="term" value="F:heme binding"/>
    <property type="evidence" value="ECO:0007669"/>
    <property type="project" value="InterPro"/>
</dbReference>
<dbReference type="SUPFAM" id="SSF141868">
    <property type="entry name" value="EAL domain-like"/>
    <property type="match status" value="1"/>
</dbReference>
<dbReference type="InterPro" id="IPR012292">
    <property type="entry name" value="Globin/Proto"/>
</dbReference>
<dbReference type="Gene3D" id="3.20.20.450">
    <property type="entry name" value="EAL domain"/>
    <property type="match status" value="1"/>
</dbReference>
<dbReference type="InterPro" id="IPR000160">
    <property type="entry name" value="GGDEF_dom"/>
</dbReference>
<evidence type="ECO:0000256" key="2">
    <source>
        <dbReference type="ARBA" id="ARBA00029839"/>
    </source>
</evidence>
<dbReference type="Gene3D" id="2.10.70.100">
    <property type="match status" value="1"/>
</dbReference>
<dbReference type="SMART" id="SM00091">
    <property type="entry name" value="PAS"/>
    <property type="match status" value="2"/>
</dbReference>
<dbReference type="InterPro" id="IPR000700">
    <property type="entry name" value="PAS-assoc_C"/>
</dbReference>
<dbReference type="FunFam" id="3.30.70.270:FF:000001">
    <property type="entry name" value="Diguanylate cyclase domain protein"/>
    <property type="match status" value="1"/>
</dbReference>
<dbReference type="InterPro" id="IPR044398">
    <property type="entry name" value="Globin-sensor_dom"/>
</dbReference>
<dbReference type="SMART" id="SM00267">
    <property type="entry name" value="GGDEF"/>
    <property type="match status" value="1"/>
</dbReference>
<dbReference type="InterPro" id="IPR009050">
    <property type="entry name" value="Globin-like_sf"/>
</dbReference>
<organism evidence="6 7">
    <name type="scientific">Parazoarcus communis</name>
    <dbReference type="NCBI Taxonomy" id="41977"/>
    <lineage>
        <taxon>Bacteria</taxon>
        <taxon>Pseudomonadati</taxon>
        <taxon>Pseudomonadota</taxon>
        <taxon>Betaproteobacteria</taxon>
        <taxon>Rhodocyclales</taxon>
        <taxon>Zoogloeaceae</taxon>
        <taxon>Parazoarcus</taxon>
    </lineage>
</organism>
<dbReference type="PROSITE" id="PS50883">
    <property type="entry name" value="EAL"/>
    <property type="match status" value="1"/>
</dbReference>
<feature type="domain" description="GGDEF" evidence="5">
    <location>
        <begin position="494"/>
        <end position="626"/>
    </location>
</feature>
<dbReference type="Gene3D" id="3.30.450.20">
    <property type="entry name" value="PAS domain"/>
    <property type="match status" value="2"/>
</dbReference>
<dbReference type="Pfam" id="PF08447">
    <property type="entry name" value="PAS_3"/>
    <property type="match status" value="1"/>
</dbReference>
<accession>A0A2U8H7Z3</accession>
<dbReference type="CDD" id="cd01949">
    <property type="entry name" value="GGDEF"/>
    <property type="match status" value="1"/>
</dbReference>
<dbReference type="CDD" id="cd00130">
    <property type="entry name" value="PAS"/>
    <property type="match status" value="1"/>
</dbReference>
<dbReference type="EMBL" id="CP022188">
    <property type="protein sequence ID" value="AWI80825.1"/>
    <property type="molecule type" value="Genomic_DNA"/>
</dbReference>
<sequence>MIESVAATVIVAVTSKSQPAPQDGRDDMKVEHFDVVGIAHELQLDDDAIAERKAFLGFCEEDVARLKQLHSHLQGYAPVFAERFYEQILAFDETRKLLADPNTLARLQRAQVSYFEGLTAGDYGREYVHHRLRVGLVHHRVGLEPKWYLGAYANYLVGLLPEIKRCFSDDHEQCNNTVQSLIKIVLLDMGLAIDTYIQARDNTILGLKNYAEMVFNSMHDGILVLSPTLSVLSANESFIRMFDLRSNSITGHRLSAVLEGRGLEQRIADVRETGVDLYDAPFLVRAPDNGREKQVRLTVKRICLEEEAGQLLLVLEPVTAEEIFRRDAEAKLARSAAMLRDAQAVARIGSWSLDRCGGDKLILEWSEETYRIFDTPSGTPVSYQQFLAQIHPDDREVVNRAWKVALSGEPYRVEHRIQVKGKIRWIEERAALEFDDKGELISALGTAQDITDRKLSEVRIEQFAFYDSLTGLPNRALFQDRLHQALAHASRQGQSIAVLFIDLDRFKEVNDTQGHACGDLVLSEVARRFQTTLRHDETLARLGGDEFVIIAHETGRSGATLIAERLNRVLVKAIEIGENAFSIGASTGVALFPGDGADAQQLLKHADIAMYRAKNGGGGRYCFYDSEMGVELARRLEVAHRLHRVLQEDRLQLHYQPQIDLRTGALTGAEALLRWRDTEWGWVSPAEFIPIAEERGMMITLGEWVIKQACHQLQFWSKAGLTLPGRLAINVAAQQIDREDFARRAITIIREAGVSPDQIELEITESGMMHDPDCAMKVTRALVEAGFTIAIDDFGTGHSSLAYLKRFPAHTLKVDMSFVRSMLKDRNDHSIVATIIAMAKNLGLRTLAEGVEESAQAERLLALGCDKAQGYLFGRPESPVVFANRWLGTGKGTP</sequence>
<dbReference type="PROSITE" id="PS50887">
    <property type="entry name" value="GGDEF"/>
    <property type="match status" value="1"/>
</dbReference>
<feature type="domain" description="PAC" evidence="3">
    <location>
        <begin position="407"/>
        <end position="462"/>
    </location>
</feature>
<evidence type="ECO:0000313" key="6">
    <source>
        <dbReference type="EMBL" id="AWI80825.1"/>
    </source>
</evidence>
<dbReference type="NCBIfam" id="TIGR00254">
    <property type="entry name" value="GGDEF"/>
    <property type="match status" value="1"/>
</dbReference>
<dbReference type="Pfam" id="PF00990">
    <property type="entry name" value="GGDEF"/>
    <property type="match status" value="1"/>
</dbReference>
<evidence type="ECO:0000259" key="5">
    <source>
        <dbReference type="PROSITE" id="PS50887"/>
    </source>
</evidence>
<reference evidence="6 7" key="1">
    <citation type="submission" date="2017-06" db="EMBL/GenBank/DDBJ databases">
        <title>Azoarcus sp. TSNA42 complete genome sequence.</title>
        <authorList>
            <person name="Woo J.-H."/>
            <person name="Kim H.-S."/>
        </authorList>
    </citation>
    <scope>NUCLEOTIDE SEQUENCE [LARGE SCALE GENOMIC DNA]</scope>
    <source>
        <strain evidence="6 7">TSNA42</strain>
    </source>
</reference>
<dbReference type="Gene3D" id="1.10.490.10">
    <property type="entry name" value="Globins"/>
    <property type="match status" value="1"/>
</dbReference>
<dbReference type="RefSeq" id="WP_108974734.1">
    <property type="nucleotide sequence ID" value="NZ_CP022188.1"/>
</dbReference>
<dbReference type="InterPro" id="IPR001633">
    <property type="entry name" value="EAL_dom"/>
</dbReference>
<gene>
    <name evidence="6" type="ORF">CEW87_16470</name>
</gene>
<evidence type="ECO:0000313" key="7">
    <source>
        <dbReference type="Proteomes" id="UP000244902"/>
    </source>
</evidence>
<dbReference type="AlphaFoldDB" id="A0A2U8H7Z3"/>
<dbReference type="CDD" id="cd01948">
    <property type="entry name" value="EAL"/>
    <property type="match status" value="1"/>
</dbReference>
<dbReference type="InterPro" id="IPR000014">
    <property type="entry name" value="PAS"/>
</dbReference>
<dbReference type="SUPFAM" id="SSF55785">
    <property type="entry name" value="PYP-like sensor domain (PAS domain)"/>
    <property type="match status" value="2"/>
</dbReference>
<dbReference type="PANTHER" id="PTHR44757:SF2">
    <property type="entry name" value="BIOFILM ARCHITECTURE MAINTENANCE PROTEIN MBAA"/>
    <property type="match status" value="1"/>
</dbReference>
<dbReference type="GO" id="GO:0019825">
    <property type="term" value="F:oxygen binding"/>
    <property type="evidence" value="ECO:0007669"/>
    <property type="project" value="InterPro"/>
</dbReference>
<dbReference type="SUPFAM" id="SSF55073">
    <property type="entry name" value="Nucleotide cyclase"/>
    <property type="match status" value="1"/>
</dbReference>
<dbReference type="Pfam" id="PF00563">
    <property type="entry name" value="EAL"/>
    <property type="match status" value="1"/>
</dbReference>
<dbReference type="GO" id="GO:0003824">
    <property type="term" value="F:catalytic activity"/>
    <property type="evidence" value="ECO:0007669"/>
    <property type="project" value="UniProtKB-ARBA"/>
</dbReference>
<dbReference type="SMART" id="SM00086">
    <property type="entry name" value="PAC"/>
    <property type="match status" value="1"/>
</dbReference>
<name>A0A2U8H7Z3_9RHOO</name>
<dbReference type="NCBIfam" id="TIGR00229">
    <property type="entry name" value="sensory_box"/>
    <property type="match status" value="1"/>
</dbReference>